<dbReference type="InterPro" id="IPR010064">
    <property type="entry name" value="HK97-gp10_tail"/>
</dbReference>
<dbReference type="EMBL" id="NVOR01000057">
    <property type="protein sequence ID" value="PED81669.1"/>
    <property type="molecule type" value="Genomic_DNA"/>
</dbReference>
<comment type="caution">
    <text evidence="1">The sequence shown here is derived from an EMBL/GenBank/DDBJ whole genome shotgun (WGS) entry which is preliminary data.</text>
</comment>
<reference evidence="1 2" key="1">
    <citation type="submission" date="2017-09" db="EMBL/GenBank/DDBJ databases">
        <title>Large-scale bioinformatics analysis of Bacillus genomes uncovers conserved roles of natural products in bacterial physiology.</title>
        <authorList>
            <consortium name="Agbiome Team Llc"/>
            <person name="Bleich R.M."/>
            <person name="Grubbs K.J."/>
            <person name="Santa Maria K.C."/>
            <person name="Allen S.E."/>
            <person name="Farag S."/>
            <person name="Shank E.A."/>
            <person name="Bowers A."/>
        </authorList>
    </citation>
    <scope>NUCLEOTIDE SEQUENCE [LARGE SCALE GENOMIC DNA]</scope>
    <source>
        <strain evidence="1 2">AFS092012</strain>
    </source>
</reference>
<dbReference type="RefSeq" id="WP_097894680.1">
    <property type="nucleotide sequence ID" value="NZ_NVOR01000057.1"/>
</dbReference>
<dbReference type="Proteomes" id="UP000221020">
    <property type="component" value="Unassembled WGS sequence"/>
</dbReference>
<evidence type="ECO:0000313" key="1">
    <source>
        <dbReference type="EMBL" id="PED81669.1"/>
    </source>
</evidence>
<evidence type="ECO:0000313" key="2">
    <source>
        <dbReference type="Proteomes" id="UP000221020"/>
    </source>
</evidence>
<dbReference type="Pfam" id="PF04883">
    <property type="entry name" value="HK97-gp10_like"/>
    <property type="match status" value="1"/>
</dbReference>
<evidence type="ECO:0008006" key="3">
    <source>
        <dbReference type="Google" id="ProtNLM"/>
    </source>
</evidence>
<name>A0AA91ZSN5_9BACI</name>
<gene>
    <name evidence="1" type="ORF">CON65_15900</name>
</gene>
<protein>
    <recommendedName>
        <fullName evidence="3">HK97 gp10 family phage protein</fullName>
    </recommendedName>
</protein>
<proteinExistence type="predicted"/>
<sequence>MEIHGLTEFQRDLLAVAEVKFPKESKKIMRKIGSKARTQVARKARMDIKKITGNYHKKWKRGKVFKGRGGGLVVRVINSSPHAHLIENGHRQVTKSGQEAGFVPGKKVLDRGMLEFEASGKMDAMLSVWLDDLLDSGRL</sequence>
<organism evidence="1 2">
    <name type="scientific">Bacillus pseudomycoides</name>
    <dbReference type="NCBI Taxonomy" id="64104"/>
    <lineage>
        <taxon>Bacteria</taxon>
        <taxon>Bacillati</taxon>
        <taxon>Bacillota</taxon>
        <taxon>Bacilli</taxon>
        <taxon>Bacillales</taxon>
        <taxon>Bacillaceae</taxon>
        <taxon>Bacillus</taxon>
        <taxon>Bacillus cereus group</taxon>
    </lineage>
</organism>
<dbReference type="AlphaFoldDB" id="A0AA91ZSN5"/>
<accession>A0AA91ZSN5</accession>